<sequence length="205" mass="21557">LPFPVLAQDLPELLQLHGFDFSGVIFHPVTSSSGPMVGLEGPKNKVLVCHGDITKQDADALVNAANEDLDHCGGVAAALSKAGGPEIQEESKTLVEYYGKIPTGDVVVTTGGNLKCKKLLHAVGPVGGKTGGRERSLLEKTVKSALQLAEIMGLTSIAMPCISSGIFGVPVVVCSEAIVTAVKEFDTILSVPLVPLHQLYRNYKK</sequence>
<dbReference type="AlphaFoldDB" id="A0A7N8WLG2"/>
<name>A0A7N8WLG2_9TELE</name>
<dbReference type="Proteomes" id="UP000261640">
    <property type="component" value="Unplaced"/>
</dbReference>
<keyword evidence="3" id="KW-1185">Reference proteome</keyword>
<dbReference type="Gene3D" id="3.40.220.10">
    <property type="entry name" value="Leucine Aminopeptidase, subunit E, domain 1"/>
    <property type="match status" value="1"/>
</dbReference>
<dbReference type="CDD" id="cd02907">
    <property type="entry name" value="Macro_Af1521_BAL-like"/>
    <property type="match status" value="1"/>
</dbReference>
<reference evidence="2" key="2">
    <citation type="submission" date="2025-09" db="UniProtKB">
        <authorList>
            <consortium name="Ensembl"/>
        </authorList>
    </citation>
    <scope>IDENTIFICATION</scope>
</reference>
<accession>A0A7N8WLG2</accession>
<dbReference type="SUPFAM" id="SSF52949">
    <property type="entry name" value="Macro domain-like"/>
    <property type="match status" value="1"/>
</dbReference>
<proteinExistence type="predicted"/>
<protein>
    <recommendedName>
        <fullName evidence="1">Macro domain-containing protein</fullName>
    </recommendedName>
</protein>
<dbReference type="SMART" id="SM00506">
    <property type="entry name" value="A1pp"/>
    <property type="match status" value="1"/>
</dbReference>
<reference evidence="2" key="1">
    <citation type="submission" date="2025-08" db="UniProtKB">
        <authorList>
            <consortium name="Ensembl"/>
        </authorList>
    </citation>
    <scope>IDENTIFICATION</scope>
</reference>
<dbReference type="InterPro" id="IPR043472">
    <property type="entry name" value="Macro_dom-like"/>
</dbReference>
<dbReference type="InParanoid" id="A0A7N8WLG2"/>
<dbReference type="PROSITE" id="PS51154">
    <property type="entry name" value="MACRO"/>
    <property type="match status" value="1"/>
</dbReference>
<dbReference type="Pfam" id="PF01661">
    <property type="entry name" value="Macro"/>
    <property type="match status" value="1"/>
</dbReference>
<evidence type="ECO:0000313" key="3">
    <source>
        <dbReference type="Proteomes" id="UP000261640"/>
    </source>
</evidence>
<dbReference type="PANTHER" id="PTHR11106:SF111">
    <property type="entry name" value="MACRO DOMAIN-CONTAINING PROTEIN"/>
    <property type="match status" value="1"/>
</dbReference>
<dbReference type="GeneTree" id="ENSGT00940000164121"/>
<organism evidence="2 3">
    <name type="scientific">Mastacembelus armatus</name>
    <name type="common">zig-zag eel</name>
    <dbReference type="NCBI Taxonomy" id="205130"/>
    <lineage>
        <taxon>Eukaryota</taxon>
        <taxon>Metazoa</taxon>
        <taxon>Chordata</taxon>
        <taxon>Craniata</taxon>
        <taxon>Vertebrata</taxon>
        <taxon>Euteleostomi</taxon>
        <taxon>Actinopterygii</taxon>
        <taxon>Neopterygii</taxon>
        <taxon>Teleostei</taxon>
        <taxon>Neoteleostei</taxon>
        <taxon>Acanthomorphata</taxon>
        <taxon>Anabantaria</taxon>
        <taxon>Synbranchiformes</taxon>
        <taxon>Mastacembelidae</taxon>
        <taxon>Mastacembelus</taxon>
    </lineage>
</organism>
<dbReference type="PANTHER" id="PTHR11106">
    <property type="entry name" value="GANGLIOSIDE INDUCED DIFFERENTIATION ASSOCIATED PROTEIN 2-RELATED"/>
    <property type="match status" value="1"/>
</dbReference>
<evidence type="ECO:0000313" key="2">
    <source>
        <dbReference type="Ensembl" id="ENSMAMP00000037071.1"/>
    </source>
</evidence>
<feature type="domain" description="Macro" evidence="1">
    <location>
        <begin position="33"/>
        <end position="205"/>
    </location>
</feature>
<dbReference type="Ensembl" id="ENSMAMT00000068565.1">
    <property type="protein sequence ID" value="ENSMAMP00000037071.1"/>
    <property type="gene ID" value="ENSMAMG00000027499.1"/>
</dbReference>
<dbReference type="InterPro" id="IPR002589">
    <property type="entry name" value="Macro_dom"/>
</dbReference>
<evidence type="ECO:0000259" key="1">
    <source>
        <dbReference type="PROSITE" id="PS51154"/>
    </source>
</evidence>